<dbReference type="EMBL" id="FOMJ01000001">
    <property type="protein sequence ID" value="SFD00862.1"/>
    <property type="molecule type" value="Genomic_DNA"/>
</dbReference>
<evidence type="ECO:0008006" key="3">
    <source>
        <dbReference type="Google" id="ProtNLM"/>
    </source>
</evidence>
<proteinExistence type="predicted"/>
<dbReference type="AlphaFoldDB" id="A0A1I1NU66"/>
<keyword evidence="2" id="KW-1185">Reference proteome</keyword>
<reference evidence="1 2" key="1">
    <citation type="submission" date="2016-10" db="EMBL/GenBank/DDBJ databases">
        <authorList>
            <person name="de Groot N.N."/>
        </authorList>
    </citation>
    <scope>NUCLEOTIDE SEQUENCE [LARGE SCALE GENOMIC DNA]</scope>
    <source>
        <strain evidence="1 2">HL3</strain>
    </source>
</reference>
<evidence type="ECO:0000313" key="2">
    <source>
        <dbReference type="Proteomes" id="UP000198611"/>
    </source>
</evidence>
<dbReference type="RefSeq" id="WP_093427092.1">
    <property type="nucleotide sequence ID" value="NZ_FOMJ01000001.1"/>
</dbReference>
<organism evidence="1 2">
    <name type="scientific">Thiohalospira halophila DSM 15071</name>
    <dbReference type="NCBI Taxonomy" id="1123397"/>
    <lineage>
        <taxon>Bacteria</taxon>
        <taxon>Pseudomonadati</taxon>
        <taxon>Pseudomonadota</taxon>
        <taxon>Gammaproteobacteria</taxon>
        <taxon>Thiohalospirales</taxon>
        <taxon>Thiohalospiraceae</taxon>
        <taxon>Thiohalospira</taxon>
    </lineage>
</organism>
<dbReference type="Proteomes" id="UP000198611">
    <property type="component" value="Unassembled WGS sequence"/>
</dbReference>
<gene>
    <name evidence="1" type="ORF">SAMN05660831_00428</name>
</gene>
<dbReference type="OrthoDB" id="9180900at2"/>
<name>A0A1I1NU66_9GAMM</name>
<accession>A0A1I1NU66</accession>
<evidence type="ECO:0000313" key="1">
    <source>
        <dbReference type="EMBL" id="SFD00862.1"/>
    </source>
</evidence>
<sequence length="106" mass="11504">MHIHLDTPDLMTRVRLESRWRTAGATVSSGAEPDARPHRIVVDLTGSGPEGVTAWRERFPEARITAFGPHVEGESLKAAKAAGADQVLPRGKVGERIAEAVVDQVW</sequence>
<protein>
    <recommendedName>
        <fullName evidence="3">Response regulatory domain-containing protein</fullName>
    </recommendedName>
</protein>